<evidence type="ECO:0000313" key="2">
    <source>
        <dbReference type="EMBL" id="KNB50372.1"/>
    </source>
</evidence>
<reference evidence="3" key="1">
    <citation type="submission" date="2015-07" db="EMBL/GenBank/DDBJ databases">
        <title>Draft genome sequence of Streptomyces sp. CMAA 1322, a bacterium isolated from Caatinga biome, from dry forest semiarid of Brazil.</title>
        <authorList>
            <person name="Santos S.N."/>
            <person name="Gacesa R."/>
            <person name="Taketani R.G."/>
            <person name="Long P.F."/>
            <person name="Melo I.S."/>
        </authorList>
    </citation>
    <scope>NUCLEOTIDE SEQUENCE [LARGE SCALE GENOMIC DNA]</scope>
    <source>
        <strain evidence="3">CMAA 1322</strain>
    </source>
</reference>
<proteinExistence type="predicted"/>
<gene>
    <name evidence="2" type="ORF">AC230_26555</name>
</gene>
<keyword evidence="1" id="KW-0812">Transmembrane</keyword>
<keyword evidence="1" id="KW-1133">Transmembrane helix</keyword>
<dbReference type="EMBL" id="LFXA01000017">
    <property type="protein sequence ID" value="KNB50372.1"/>
    <property type="molecule type" value="Genomic_DNA"/>
</dbReference>
<keyword evidence="3" id="KW-1185">Reference proteome</keyword>
<feature type="transmembrane region" description="Helical" evidence="1">
    <location>
        <begin position="139"/>
        <end position="172"/>
    </location>
</feature>
<organism evidence="2 3">
    <name type="scientific">Streptomyces caatingaensis</name>
    <dbReference type="NCBI Taxonomy" id="1678637"/>
    <lineage>
        <taxon>Bacteria</taxon>
        <taxon>Bacillati</taxon>
        <taxon>Actinomycetota</taxon>
        <taxon>Actinomycetes</taxon>
        <taxon>Kitasatosporales</taxon>
        <taxon>Streptomycetaceae</taxon>
        <taxon>Streptomyces</taxon>
    </lineage>
</organism>
<dbReference type="Proteomes" id="UP000037288">
    <property type="component" value="Unassembled WGS sequence"/>
</dbReference>
<name>A0A0K9XCJ5_9ACTN</name>
<comment type="caution">
    <text evidence="2">The sequence shown here is derived from an EMBL/GenBank/DDBJ whole genome shotgun (WGS) entry which is preliminary data.</text>
</comment>
<accession>A0A0K9XCJ5</accession>
<feature type="transmembrane region" description="Helical" evidence="1">
    <location>
        <begin position="184"/>
        <end position="208"/>
    </location>
</feature>
<dbReference type="AlphaFoldDB" id="A0A0K9XCJ5"/>
<dbReference type="RefSeq" id="WP_049718930.1">
    <property type="nucleotide sequence ID" value="NZ_LFXA01000017.1"/>
</dbReference>
<dbReference type="PATRIC" id="fig|1678637.3.peg.5674"/>
<evidence type="ECO:0000256" key="1">
    <source>
        <dbReference type="SAM" id="Phobius"/>
    </source>
</evidence>
<sequence>MSEHRVVNNRVDGHVKESVFQAGSMFVSAPSKTVNNVIRHVRSLNIVAMLYRMLSSLAALAAAGGAVHGERPLGEAATACEALALPSGWTALAAGWINGRVDLVGGVALVSLGASLLALPKLREMGWDLGQTMEWRGPATAVLSFAILVQCGYTWKALPLVVLLSAVGLLVLSGREHRRLRSDHVTVAVGGIVLAVGFAPVYVLALLLGRDAGVAPYPPADM</sequence>
<protein>
    <submittedName>
        <fullName evidence="2">Uncharacterized protein</fullName>
    </submittedName>
</protein>
<feature type="transmembrane region" description="Helical" evidence="1">
    <location>
        <begin position="101"/>
        <end position="119"/>
    </location>
</feature>
<evidence type="ECO:0000313" key="3">
    <source>
        <dbReference type="Proteomes" id="UP000037288"/>
    </source>
</evidence>
<dbReference type="OrthoDB" id="4289688at2"/>
<keyword evidence="1" id="KW-0472">Membrane</keyword>